<dbReference type="Gene3D" id="1.10.287.1080">
    <property type="entry name" value="MazG-like"/>
    <property type="match status" value="1"/>
</dbReference>
<reference evidence="1" key="1">
    <citation type="submission" date="2020-05" db="EMBL/GenBank/DDBJ databases">
        <authorList>
            <person name="Chiriac C."/>
            <person name="Salcher M."/>
            <person name="Ghai R."/>
            <person name="Kavagutti S V."/>
        </authorList>
    </citation>
    <scope>NUCLEOTIDE SEQUENCE</scope>
</reference>
<dbReference type="GO" id="GO:0016787">
    <property type="term" value="F:hydrolase activity"/>
    <property type="evidence" value="ECO:0007669"/>
    <property type="project" value="UniProtKB-KW"/>
</dbReference>
<organism evidence="1">
    <name type="scientific">uncultured Caudovirales phage</name>
    <dbReference type="NCBI Taxonomy" id="2100421"/>
    <lineage>
        <taxon>Viruses</taxon>
        <taxon>Duplodnaviria</taxon>
        <taxon>Heunggongvirae</taxon>
        <taxon>Uroviricota</taxon>
        <taxon>Caudoviricetes</taxon>
        <taxon>Peduoviridae</taxon>
        <taxon>Maltschvirus</taxon>
        <taxon>Maltschvirus maltsch</taxon>
    </lineage>
</organism>
<gene>
    <name evidence="1" type="ORF">UFOVP177_58</name>
</gene>
<keyword evidence="1" id="KW-0378">Hydrolase</keyword>
<protein>
    <submittedName>
        <fullName evidence="1">NTP pyrophosphohydrolase MazG, putative catalytic core</fullName>
    </submittedName>
</protein>
<dbReference type="SUPFAM" id="SSF101386">
    <property type="entry name" value="all-alpha NTP pyrophosphatases"/>
    <property type="match status" value="1"/>
</dbReference>
<accession>A0A6J7WFE2</accession>
<evidence type="ECO:0000313" key="1">
    <source>
        <dbReference type="EMBL" id="CAB5195093.1"/>
    </source>
</evidence>
<dbReference type="EMBL" id="LR798223">
    <property type="protein sequence ID" value="CAB5195093.1"/>
    <property type="molecule type" value="Genomic_DNA"/>
</dbReference>
<name>A0A6J7WFE2_9CAUD</name>
<sequence length="106" mass="11986">MSWNQIEMDVIRWSEERGIIPNSTSVAQYRKAQEEMHELHTALINRNRADIIDGLGDVLVCLINVAALENVDLTHCLLTAYNEIKDRKGHMNAGGIFVKEPQSPDL</sequence>
<proteinExistence type="predicted"/>
<dbReference type="Pfam" id="PF01503">
    <property type="entry name" value="PRA-PH"/>
    <property type="match status" value="1"/>
</dbReference>
<dbReference type="InterPro" id="IPR021130">
    <property type="entry name" value="PRib-ATP_PPHydrolase-like"/>
</dbReference>